<dbReference type="AlphaFoldDB" id="A0AA49JVM2"/>
<evidence type="ECO:0000256" key="3">
    <source>
        <dbReference type="SAM" id="SignalP"/>
    </source>
</evidence>
<dbReference type="RefSeq" id="WP_367885331.1">
    <property type="nucleotide sequence ID" value="NZ_CP130612.1"/>
</dbReference>
<proteinExistence type="predicted"/>
<evidence type="ECO:0000256" key="2">
    <source>
        <dbReference type="SAM" id="Phobius"/>
    </source>
</evidence>
<feature type="transmembrane region" description="Helical" evidence="2">
    <location>
        <begin position="171"/>
        <end position="193"/>
    </location>
</feature>
<dbReference type="InterPro" id="IPR003715">
    <property type="entry name" value="Poly_export_N"/>
</dbReference>
<dbReference type="EMBL" id="CP130613">
    <property type="protein sequence ID" value="WKW15360.1"/>
    <property type="molecule type" value="Genomic_DNA"/>
</dbReference>
<keyword evidence="2" id="KW-1133">Transmembrane helix</keyword>
<sequence length="195" mass="20919">MRRFTLLTITFLLASASAPVARAQAPIRPGDRLIVVLADTVDTLPLRADGHVVLPRLGPLHVAGLAPSVAEDSVSRAYTRIFARRDVRITALRRVVVTGEVPRGDVFFVDATVGLAEAIALAGGVGPEGNRRRIELWRGGAMVARVRSTSGAALQQPLESGDIVLVARENWWLRNPFVIVSLLSSAVSLFIALSL</sequence>
<dbReference type="KEGG" id="pspc:Strain318_001745"/>
<dbReference type="Proteomes" id="UP001229955">
    <property type="component" value="Chromosome"/>
</dbReference>
<dbReference type="InterPro" id="IPR049712">
    <property type="entry name" value="Poly_export"/>
</dbReference>
<feature type="domain" description="Polysaccharide export protein N-terminal" evidence="4">
    <location>
        <begin position="24"/>
        <end position="88"/>
    </location>
</feature>
<evidence type="ECO:0000259" key="4">
    <source>
        <dbReference type="Pfam" id="PF02563"/>
    </source>
</evidence>
<organism evidence="5">
    <name type="scientific">Pseudogemmatithrix spongiicola</name>
    <dbReference type="NCBI Taxonomy" id="3062599"/>
    <lineage>
        <taxon>Bacteria</taxon>
        <taxon>Pseudomonadati</taxon>
        <taxon>Gemmatimonadota</taxon>
        <taxon>Gemmatimonadia</taxon>
        <taxon>Gemmatimonadales</taxon>
        <taxon>Gemmatimonadaceae</taxon>
        <taxon>Pseudogemmatithrix</taxon>
    </lineage>
</organism>
<name>A0AA49JVM2_9BACT</name>
<feature type="chain" id="PRO_5041232391" evidence="3">
    <location>
        <begin position="24"/>
        <end position="195"/>
    </location>
</feature>
<dbReference type="PANTHER" id="PTHR33619">
    <property type="entry name" value="POLYSACCHARIDE EXPORT PROTEIN GFCE-RELATED"/>
    <property type="match status" value="1"/>
</dbReference>
<keyword evidence="7" id="KW-1185">Reference proteome</keyword>
<accession>A0AA49Q8R2</accession>
<dbReference type="GO" id="GO:0015159">
    <property type="term" value="F:polysaccharide transmembrane transporter activity"/>
    <property type="evidence" value="ECO:0007669"/>
    <property type="project" value="InterPro"/>
</dbReference>
<gene>
    <name evidence="5" type="ORF">Strain138_001746</name>
    <name evidence="6" type="ORF">Strain318_001745</name>
</gene>
<dbReference type="Gene3D" id="3.10.560.10">
    <property type="entry name" value="Outer membrane lipoprotein wza domain like"/>
    <property type="match status" value="1"/>
</dbReference>
<evidence type="ECO:0000256" key="1">
    <source>
        <dbReference type="ARBA" id="ARBA00022729"/>
    </source>
</evidence>
<feature type="signal peptide" evidence="3">
    <location>
        <begin position="1"/>
        <end position="23"/>
    </location>
</feature>
<dbReference type="Gene3D" id="3.30.1950.10">
    <property type="entry name" value="wza like domain"/>
    <property type="match status" value="1"/>
</dbReference>
<evidence type="ECO:0000313" key="5">
    <source>
        <dbReference type="EMBL" id="WKW12453.1"/>
    </source>
</evidence>
<dbReference type="Pfam" id="PF02563">
    <property type="entry name" value="Poly_export"/>
    <property type="match status" value="1"/>
</dbReference>
<keyword evidence="1 3" id="KW-0732">Signal</keyword>
<dbReference type="PANTHER" id="PTHR33619:SF3">
    <property type="entry name" value="POLYSACCHARIDE EXPORT PROTEIN GFCE-RELATED"/>
    <property type="match status" value="1"/>
</dbReference>
<dbReference type="EMBL" id="CP130612">
    <property type="protein sequence ID" value="WKW12453.1"/>
    <property type="molecule type" value="Genomic_DNA"/>
</dbReference>
<accession>A0AA49JVM2</accession>
<evidence type="ECO:0000313" key="7">
    <source>
        <dbReference type="Proteomes" id="UP001229955"/>
    </source>
</evidence>
<reference evidence="5" key="1">
    <citation type="submission" date="2023-07" db="EMBL/GenBank/DDBJ databases">
        <authorList>
            <person name="Haufschild T."/>
            <person name="Kallscheuer N."/>
            <person name="Hammer J."/>
            <person name="Kohn T."/>
            <person name="Kabuu M."/>
            <person name="Jogler M."/>
            <person name="Wohfarth N."/>
            <person name="Heuer A."/>
            <person name="Rohde M."/>
            <person name="van Teeseling M.C.F."/>
            <person name="Jogler C."/>
        </authorList>
    </citation>
    <scope>NUCLEOTIDE SEQUENCE</scope>
    <source>
        <strain evidence="5">Strain 138</strain>
        <strain evidence="6">Strain 318</strain>
    </source>
</reference>
<protein>
    <submittedName>
        <fullName evidence="5">Polysaccharide biosynthesis/export family protein</fullName>
    </submittedName>
</protein>
<keyword evidence="2" id="KW-0812">Transmembrane</keyword>
<evidence type="ECO:0000313" key="6">
    <source>
        <dbReference type="EMBL" id="WKW15360.1"/>
    </source>
</evidence>
<keyword evidence="2" id="KW-0472">Membrane</keyword>